<sequence length="390" mass="44846">MIMKDLELSPKVLHKDHDDDILIDSATPLLPAYITIEEFESLPAEKESREVFDKYYNLVDNVYLLSFVTYKISESEFNGGVFSGFYNDVKGEFILSARFLPVTVVRMLNRGEKPLSEYLFDREKSLILQRWFSQHPDNYLAPVFSYIAKIDTENYFFYRKPHEHVPGLMLIEMARQAMYHYVYSCSGYDRGDVSISMNNLGLSCQQYVISSYELELLVCHRENQYRNKPKTVDKIARFYQRGQFVGSLTLAGSVINTRLFKRLRNLSFPPTHWFKLVNENTSQVVVTDVTGRCASVELQSVSTEGVRLNTSPFDHYSHVNILLPNEPSITLPLAEYGKQFDDFIELKFAKLTSSQRNALSEFIKCKTKIQVYETPAVAQDGKAELAQANG</sequence>
<comment type="caution">
    <text evidence="2">The sequence shown here is derived from an EMBL/GenBank/DDBJ whole genome shotgun (WGS) entry which is preliminary data.</text>
</comment>
<feature type="domain" description="A-factor biosynthesis hotdog" evidence="1">
    <location>
        <begin position="122"/>
        <end position="249"/>
    </location>
</feature>
<reference evidence="2 3" key="1">
    <citation type="submission" date="2018-01" db="EMBL/GenBank/DDBJ databases">
        <title>Co-occurrence of chitin degradation, pigmentation and bioactivity in marine Pseudoalteromonas.</title>
        <authorList>
            <person name="Paulsen S."/>
            <person name="Gram L."/>
            <person name="Machado H."/>
        </authorList>
    </citation>
    <scope>NUCLEOTIDE SEQUENCE [LARGE SCALE GENOMIC DNA]</scope>
    <source>
        <strain evidence="2 3">S3898</strain>
    </source>
</reference>
<proteinExistence type="predicted"/>
<gene>
    <name evidence="2" type="ORF">C1E23_16085</name>
</gene>
<dbReference type="EMBL" id="PPSX01000065">
    <property type="protein sequence ID" value="RZQ52133.1"/>
    <property type="molecule type" value="Genomic_DNA"/>
</dbReference>
<accession>A0A4Q7IJ28</accession>
<dbReference type="Proteomes" id="UP000291338">
    <property type="component" value="Unassembled WGS sequence"/>
</dbReference>
<dbReference type="InterPro" id="IPR005509">
    <property type="entry name" value="AfsA_hotdog_dom"/>
</dbReference>
<organism evidence="2 3">
    <name type="scientific">Pseudoalteromonas phenolica</name>
    <dbReference type="NCBI Taxonomy" id="161398"/>
    <lineage>
        <taxon>Bacteria</taxon>
        <taxon>Pseudomonadati</taxon>
        <taxon>Pseudomonadota</taxon>
        <taxon>Gammaproteobacteria</taxon>
        <taxon>Alteromonadales</taxon>
        <taxon>Pseudoalteromonadaceae</taxon>
        <taxon>Pseudoalteromonas</taxon>
    </lineage>
</organism>
<evidence type="ECO:0000259" key="1">
    <source>
        <dbReference type="Pfam" id="PF03756"/>
    </source>
</evidence>
<evidence type="ECO:0000313" key="3">
    <source>
        <dbReference type="Proteomes" id="UP000291338"/>
    </source>
</evidence>
<name>A0A4Q7IJ28_9GAMM</name>
<dbReference type="Pfam" id="PF03756">
    <property type="entry name" value="AfsA"/>
    <property type="match status" value="1"/>
</dbReference>
<evidence type="ECO:0000313" key="2">
    <source>
        <dbReference type="EMBL" id="RZQ52133.1"/>
    </source>
</evidence>
<protein>
    <recommendedName>
        <fullName evidence="1">A-factor biosynthesis hotdog domain-containing protein</fullName>
    </recommendedName>
</protein>
<dbReference type="AlphaFoldDB" id="A0A4Q7IJ28"/>